<accession>A0A1F5EV70</accession>
<organism evidence="1 2">
    <name type="scientific">Candidatus Collierbacteria bacterium RIFCSPHIGHO2_01_FULL_50_25</name>
    <dbReference type="NCBI Taxonomy" id="1817722"/>
    <lineage>
        <taxon>Bacteria</taxon>
        <taxon>Candidatus Collieribacteriota</taxon>
    </lineage>
</organism>
<protein>
    <submittedName>
        <fullName evidence="1">Uncharacterized protein</fullName>
    </submittedName>
</protein>
<sequence>MALTGDDKKWITGAIRDGMVEALEQVVFPEFMRIEKKMATKDDLKGMATKDDLNRVEENLSRRVDKVAEIVTDTRTNHERRIRRLENEAGVVPEVRLI</sequence>
<reference evidence="1 2" key="1">
    <citation type="journal article" date="2016" name="Nat. Commun.">
        <title>Thousands of microbial genomes shed light on interconnected biogeochemical processes in an aquifer system.</title>
        <authorList>
            <person name="Anantharaman K."/>
            <person name="Brown C.T."/>
            <person name="Hug L.A."/>
            <person name="Sharon I."/>
            <person name="Castelle C.J."/>
            <person name="Probst A.J."/>
            <person name="Thomas B.C."/>
            <person name="Singh A."/>
            <person name="Wilkins M.J."/>
            <person name="Karaoz U."/>
            <person name="Brodie E.L."/>
            <person name="Williams K.H."/>
            <person name="Hubbard S.S."/>
            <person name="Banfield J.F."/>
        </authorList>
    </citation>
    <scope>NUCLEOTIDE SEQUENCE [LARGE SCALE GENOMIC DNA]</scope>
</reference>
<name>A0A1F5EV70_9BACT</name>
<comment type="caution">
    <text evidence="1">The sequence shown here is derived from an EMBL/GenBank/DDBJ whole genome shotgun (WGS) entry which is preliminary data.</text>
</comment>
<dbReference type="EMBL" id="MFAG01000038">
    <property type="protein sequence ID" value="OGD71260.1"/>
    <property type="molecule type" value="Genomic_DNA"/>
</dbReference>
<gene>
    <name evidence="1" type="ORF">A2703_00845</name>
</gene>
<evidence type="ECO:0000313" key="1">
    <source>
        <dbReference type="EMBL" id="OGD71260.1"/>
    </source>
</evidence>
<evidence type="ECO:0000313" key="2">
    <source>
        <dbReference type="Proteomes" id="UP000177979"/>
    </source>
</evidence>
<proteinExistence type="predicted"/>
<dbReference type="Proteomes" id="UP000177979">
    <property type="component" value="Unassembled WGS sequence"/>
</dbReference>
<dbReference type="AlphaFoldDB" id="A0A1F5EV70"/>
<dbReference type="STRING" id="1817722.A2703_00845"/>